<reference evidence="9 10" key="1">
    <citation type="journal article" date="2023" name="BMC Biol.">
        <title>The compact genome of the sponge Oopsacas minuta (Hexactinellida) is lacking key metazoan core genes.</title>
        <authorList>
            <person name="Santini S."/>
            <person name="Schenkelaars Q."/>
            <person name="Jourda C."/>
            <person name="Duchesne M."/>
            <person name="Belahbib H."/>
            <person name="Rocher C."/>
            <person name="Selva M."/>
            <person name="Riesgo A."/>
            <person name="Vervoort M."/>
            <person name="Leys S.P."/>
            <person name="Kodjabachian L."/>
            <person name="Le Bivic A."/>
            <person name="Borchiellini C."/>
            <person name="Claverie J.M."/>
            <person name="Renard E."/>
        </authorList>
    </citation>
    <scope>NUCLEOTIDE SEQUENCE [LARGE SCALE GENOMIC DNA]</scope>
    <source>
        <strain evidence="9">SPO-2</strain>
    </source>
</reference>
<evidence type="ECO:0000313" key="10">
    <source>
        <dbReference type="Proteomes" id="UP001165289"/>
    </source>
</evidence>
<keyword evidence="6 8" id="KW-1133">Transmembrane helix</keyword>
<evidence type="ECO:0000313" key="9">
    <source>
        <dbReference type="EMBL" id="KAI6660899.1"/>
    </source>
</evidence>
<keyword evidence="3" id="KW-0813">Transport</keyword>
<name>A0AAV7KIC1_9METZ</name>
<dbReference type="GO" id="GO:0005789">
    <property type="term" value="C:endoplasmic reticulum membrane"/>
    <property type="evidence" value="ECO:0007669"/>
    <property type="project" value="UniProtKB-SubCell"/>
</dbReference>
<feature type="transmembrane region" description="Helical" evidence="8">
    <location>
        <begin position="197"/>
        <end position="216"/>
    </location>
</feature>
<evidence type="ECO:0000256" key="4">
    <source>
        <dbReference type="ARBA" id="ARBA00022692"/>
    </source>
</evidence>
<sequence length="304" mass="34615">MNRLLLFSICFFGIFFSYLTFGLIQESIQTRDYRDNEKYAYILTLVLFQSLTSCICGYLICQYYKLWNNPSPLSYYVGCSCCYFSAMVASNYALKWVSYPTQVIGKSCKPIPILILTTILAKRSQPLKRWLAVGCIVLGVIMFNLFKPGKSINYSMSIGDVFILISLLFDGLTASFQEVIRAKYKTNPYLLMYELNKWAVIILFPFILFGEGFAVVQFTFKNPEVIPMVLAFCFTSAIGQNFIFVTISNFGPLTLSLITTLRKFFTVLGSIIVFGHMFTIYQKISVGVVFTGILMDSWIKSSNK</sequence>
<accession>A0AAV7KIC1</accession>
<evidence type="ECO:0000256" key="8">
    <source>
        <dbReference type="SAM" id="Phobius"/>
    </source>
</evidence>
<gene>
    <name evidence="9" type="ORF">LOD99_13623</name>
</gene>
<dbReference type="InterPro" id="IPR013657">
    <property type="entry name" value="SCL35B1-4/HUT1"/>
</dbReference>
<evidence type="ECO:0000256" key="5">
    <source>
        <dbReference type="ARBA" id="ARBA00022824"/>
    </source>
</evidence>
<evidence type="ECO:0000256" key="2">
    <source>
        <dbReference type="ARBA" id="ARBA00010694"/>
    </source>
</evidence>
<feature type="transmembrane region" description="Helical" evidence="8">
    <location>
        <begin position="228"/>
        <end position="247"/>
    </location>
</feature>
<feature type="transmembrane region" description="Helical" evidence="8">
    <location>
        <begin position="158"/>
        <end position="177"/>
    </location>
</feature>
<feature type="transmembrane region" description="Helical" evidence="8">
    <location>
        <begin position="267"/>
        <end position="294"/>
    </location>
</feature>
<dbReference type="EMBL" id="JAKMXF010000022">
    <property type="protein sequence ID" value="KAI6660899.1"/>
    <property type="molecule type" value="Genomic_DNA"/>
</dbReference>
<dbReference type="AlphaFoldDB" id="A0AAV7KIC1"/>
<feature type="transmembrane region" description="Helical" evidence="8">
    <location>
        <begin position="130"/>
        <end position="146"/>
    </location>
</feature>
<keyword evidence="10" id="KW-1185">Reference proteome</keyword>
<keyword evidence="5" id="KW-0256">Endoplasmic reticulum</keyword>
<evidence type="ECO:0000256" key="3">
    <source>
        <dbReference type="ARBA" id="ARBA00022448"/>
    </source>
</evidence>
<organism evidence="9 10">
    <name type="scientific">Oopsacas minuta</name>
    <dbReference type="NCBI Taxonomy" id="111878"/>
    <lineage>
        <taxon>Eukaryota</taxon>
        <taxon>Metazoa</taxon>
        <taxon>Porifera</taxon>
        <taxon>Hexactinellida</taxon>
        <taxon>Hexasterophora</taxon>
        <taxon>Lyssacinosida</taxon>
        <taxon>Leucopsacidae</taxon>
        <taxon>Oopsacas</taxon>
    </lineage>
</organism>
<comment type="subcellular location">
    <subcellularLocation>
        <location evidence="1">Endoplasmic reticulum membrane</location>
        <topology evidence="1">Multi-pass membrane protein</topology>
    </subcellularLocation>
</comment>
<proteinExistence type="inferred from homology"/>
<dbReference type="GO" id="GO:0005459">
    <property type="term" value="F:UDP-galactose transmembrane transporter activity"/>
    <property type="evidence" value="ECO:0007669"/>
    <property type="project" value="TreeGrafter"/>
</dbReference>
<evidence type="ECO:0000256" key="7">
    <source>
        <dbReference type="ARBA" id="ARBA00023136"/>
    </source>
</evidence>
<comment type="caution">
    <text evidence="9">The sequence shown here is derived from an EMBL/GenBank/DDBJ whole genome shotgun (WGS) entry which is preliminary data.</text>
</comment>
<dbReference type="GO" id="GO:0000139">
    <property type="term" value="C:Golgi membrane"/>
    <property type="evidence" value="ECO:0007669"/>
    <property type="project" value="TreeGrafter"/>
</dbReference>
<evidence type="ECO:0000256" key="6">
    <source>
        <dbReference type="ARBA" id="ARBA00022989"/>
    </source>
</evidence>
<protein>
    <submittedName>
        <fullName evidence="9">Solute carrier family 35 member B1-like</fullName>
    </submittedName>
</protein>
<comment type="similarity">
    <text evidence="2">Belongs to the nucleotide-sugar transporter family. SLC35B subfamily.</text>
</comment>
<dbReference type="Proteomes" id="UP001165289">
    <property type="component" value="Unassembled WGS sequence"/>
</dbReference>
<feature type="transmembrane region" description="Helical" evidence="8">
    <location>
        <begin position="38"/>
        <end position="61"/>
    </location>
</feature>
<dbReference type="PANTHER" id="PTHR10778:SF10">
    <property type="entry name" value="SOLUTE CARRIER FAMILY 35 MEMBER B1"/>
    <property type="match status" value="1"/>
</dbReference>
<dbReference type="GO" id="GO:0005460">
    <property type="term" value="F:UDP-glucose transmembrane transporter activity"/>
    <property type="evidence" value="ECO:0007669"/>
    <property type="project" value="TreeGrafter"/>
</dbReference>
<keyword evidence="4 8" id="KW-0812">Transmembrane</keyword>
<dbReference type="SUPFAM" id="SSF103481">
    <property type="entry name" value="Multidrug resistance efflux transporter EmrE"/>
    <property type="match status" value="2"/>
</dbReference>
<dbReference type="InterPro" id="IPR037185">
    <property type="entry name" value="EmrE-like"/>
</dbReference>
<dbReference type="PANTHER" id="PTHR10778">
    <property type="entry name" value="SOLUTE CARRIER FAMILY 35 MEMBER B"/>
    <property type="match status" value="1"/>
</dbReference>
<evidence type="ECO:0000256" key="1">
    <source>
        <dbReference type="ARBA" id="ARBA00004477"/>
    </source>
</evidence>
<dbReference type="Pfam" id="PF08449">
    <property type="entry name" value="UAA"/>
    <property type="match status" value="1"/>
</dbReference>
<keyword evidence="7 8" id="KW-0472">Membrane</keyword>